<feature type="compositionally biased region" description="Basic and acidic residues" evidence="1">
    <location>
        <begin position="80"/>
        <end position="112"/>
    </location>
</feature>
<evidence type="ECO:0000313" key="2">
    <source>
        <dbReference type="EMBL" id="MFC3105676.1"/>
    </source>
</evidence>
<evidence type="ECO:0000256" key="1">
    <source>
        <dbReference type="SAM" id="MobiDB-lite"/>
    </source>
</evidence>
<dbReference type="EMBL" id="JBHRSS010000008">
    <property type="protein sequence ID" value="MFC3105676.1"/>
    <property type="molecule type" value="Genomic_DNA"/>
</dbReference>
<dbReference type="RefSeq" id="WP_380691213.1">
    <property type="nucleotide sequence ID" value="NZ_JBHRSS010000008.1"/>
</dbReference>
<sequence>MKRRSWAVAGPVALAGLALGGGVAFWATGSSPFHLRTQTDDSSSALVTNSPDVRVQRPTPPSPAAEADLKVDKSAPLTLRMDESPPESDKTTETPARKTESLREYATGKDNAEQDDSDLPLASTDSTPLNLKVPEEVDPTDAIQDADIVGPSATASDDEKTRDAKVRKAFDLNEPPAPTPKVASYSLFNPEYGLRGFMKQGWVNNTFGVQGGLGFNDGRRIQSDNNDIRDDIAVGMGVILAF</sequence>
<reference evidence="3" key="1">
    <citation type="journal article" date="2019" name="Int. J. Syst. Evol. Microbiol.">
        <title>The Global Catalogue of Microorganisms (GCM) 10K type strain sequencing project: providing services to taxonomists for standard genome sequencing and annotation.</title>
        <authorList>
            <consortium name="The Broad Institute Genomics Platform"/>
            <consortium name="The Broad Institute Genome Sequencing Center for Infectious Disease"/>
            <person name="Wu L."/>
            <person name="Ma J."/>
        </authorList>
    </citation>
    <scope>NUCLEOTIDE SEQUENCE [LARGE SCALE GENOMIC DNA]</scope>
    <source>
        <strain evidence="3">KCTC 52640</strain>
    </source>
</reference>
<comment type="caution">
    <text evidence="2">The sequence shown here is derived from an EMBL/GenBank/DDBJ whole genome shotgun (WGS) entry which is preliminary data.</text>
</comment>
<dbReference type="Proteomes" id="UP001595462">
    <property type="component" value="Unassembled WGS sequence"/>
</dbReference>
<keyword evidence="3" id="KW-1185">Reference proteome</keyword>
<name>A0ABV7EVX1_9GAMM</name>
<gene>
    <name evidence="2" type="ORF">ACFOSU_17520</name>
</gene>
<feature type="compositionally biased region" description="Polar residues" evidence="1">
    <location>
        <begin position="40"/>
        <end position="51"/>
    </location>
</feature>
<protein>
    <recommendedName>
        <fullName evidence="4">Secreted protein</fullName>
    </recommendedName>
</protein>
<feature type="region of interest" description="Disordered" evidence="1">
    <location>
        <begin position="36"/>
        <end position="162"/>
    </location>
</feature>
<evidence type="ECO:0000313" key="3">
    <source>
        <dbReference type="Proteomes" id="UP001595462"/>
    </source>
</evidence>
<evidence type="ECO:0008006" key="4">
    <source>
        <dbReference type="Google" id="ProtNLM"/>
    </source>
</evidence>
<accession>A0ABV7EVX1</accession>
<organism evidence="2 3">
    <name type="scientific">Salinisphaera aquimarina</name>
    <dbReference type="NCBI Taxonomy" id="2094031"/>
    <lineage>
        <taxon>Bacteria</taxon>
        <taxon>Pseudomonadati</taxon>
        <taxon>Pseudomonadota</taxon>
        <taxon>Gammaproteobacteria</taxon>
        <taxon>Salinisphaerales</taxon>
        <taxon>Salinisphaeraceae</taxon>
        <taxon>Salinisphaera</taxon>
    </lineage>
</organism>
<proteinExistence type="predicted"/>